<feature type="compositionally biased region" description="Basic residues" evidence="1">
    <location>
        <begin position="1"/>
        <end position="12"/>
    </location>
</feature>
<sequence length="144" mass="16054">MGRRSGAQRRATKRDIQQWNGRAPTDQTPPDTRIRSEQPPTPSTPLKAQPLTPAPTSPDARMDILLRRVAPPPPLPDSLIPTPLPERPRDAHSAYGLTTGQWLLLELARESMRTAHPDFPAVHQTLGDLQDLEQLARGILEFRP</sequence>
<comment type="caution">
    <text evidence="2">The sequence shown here is derived from an EMBL/GenBank/DDBJ whole genome shotgun (WGS) entry which is preliminary data.</text>
</comment>
<evidence type="ECO:0000313" key="3">
    <source>
        <dbReference type="Proteomes" id="UP000604341"/>
    </source>
</evidence>
<name>A0ABQ2FR13_9DEIO</name>
<reference evidence="3" key="1">
    <citation type="journal article" date="2019" name="Int. J. Syst. Evol. Microbiol.">
        <title>The Global Catalogue of Microorganisms (GCM) 10K type strain sequencing project: providing services to taxonomists for standard genome sequencing and annotation.</title>
        <authorList>
            <consortium name="The Broad Institute Genomics Platform"/>
            <consortium name="The Broad Institute Genome Sequencing Center for Infectious Disease"/>
            <person name="Wu L."/>
            <person name="Ma J."/>
        </authorList>
    </citation>
    <scope>NUCLEOTIDE SEQUENCE [LARGE SCALE GENOMIC DNA]</scope>
    <source>
        <strain evidence="3">JCM 19173</strain>
    </source>
</reference>
<feature type="compositionally biased region" description="Polar residues" evidence="1">
    <location>
        <begin position="17"/>
        <end position="30"/>
    </location>
</feature>
<accession>A0ABQ2FR13</accession>
<evidence type="ECO:0000313" key="2">
    <source>
        <dbReference type="EMBL" id="GGL18546.1"/>
    </source>
</evidence>
<feature type="region of interest" description="Disordered" evidence="1">
    <location>
        <begin position="1"/>
        <end position="92"/>
    </location>
</feature>
<dbReference type="EMBL" id="BMPE01000027">
    <property type="protein sequence ID" value="GGL18546.1"/>
    <property type="molecule type" value="Genomic_DNA"/>
</dbReference>
<proteinExistence type="predicted"/>
<dbReference type="Proteomes" id="UP000604341">
    <property type="component" value="Unassembled WGS sequence"/>
</dbReference>
<evidence type="ECO:0000256" key="1">
    <source>
        <dbReference type="SAM" id="MobiDB-lite"/>
    </source>
</evidence>
<protein>
    <submittedName>
        <fullName evidence="2">Uncharacterized protein</fullName>
    </submittedName>
</protein>
<organism evidence="2 3">
    <name type="scientific">Deinococcus radiotolerans</name>
    <dbReference type="NCBI Taxonomy" id="1309407"/>
    <lineage>
        <taxon>Bacteria</taxon>
        <taxon>Thermotogati</taxon>
        <taxon>Deinococcota</taxon>
        <taxon>Deinococci</taxon>
        <taxon>Deinococcales</taxon>
        <taxon>Deinococcaceae</taxon>
        <taxon>Deinococcus</taxon>
    </lineage>
</organism>
<keyword evidence="3" id="KW-1185">Reference proteome</keyword>
<gene>
    <name evidence="2" type="ORF">GCM10010844_41740</name>
</gene>